<protein>
    <recommendedName>
        <fullName evidence="3">Reverse transcriptase domain-containing protein</fullName>
    </recommendedName>
</protein>
<dbReference type="EMBL" id="VXIV02003216">
    <property type="protein sequence ID" value="KAF6019675.1"/>
    <property type="molecule type" value="Genomic_DNA"/>
</dbReference>
<dbReference type="AlphaFoldDB" id="A0A7J7J0R6"/>
<name>A0A7J7J0R6_BUGNE</name>
<gene>
    <name evidence="1" type="ORF">EB796_022038</name>
</gene>
<evidence type="ECO:0000313" key="1">
    <source>
        <dbReference type="EMBL" id="KAF6019675.1"/>
    </source>
</evidence>
<dbReference type="OrthoDB" id="411823at2759"/>
<comment type="caution">
    <text evidence="1">The sequence shown here is derived from an EMBL/GenBank/DDBJ whole genome shotgun (WGS) entry which is preliminary data.</text>
</comment>
<dbReference type="Proteomes" id="UP000593567">
    <property type="component" value="Unassembled WGS sequence"/>
</dbReference>
<proteinExistence type="predicted"/>
<evidence type="ECO:0000313" key="2">
    <source>
        <dbReference type="Proteomes" id="UP000593567"/>
    </source>
</evidence>
<keyword evidence="2" id="KW-1185">Reference proteome</keyword>
<evidence type="ECO:0008006" key="3">
    <source>
        <dbReference type="Google" id="ProtNLM"/>
    </source>
</evidence>
<reference evidence="1" key="1">
    <citation type="submission" date="2020-06" db="EMBL/GenBank/DDBJ databases">
        <title>Draft genome of Bugula neritina, a colonial animal packing powerful symbionts and potential medicines.</title>
        <authorList>
            <person name="Rayko M."/>
        </authorList>
    </citation>
    <scope>NUCLEOTIDE SEQUENCE [LARGE SCALE GENOMIC DNA]</scope>
    <source>
        <strain evidence="1">Kwan_BN1</strain>
    </source>
</reference>
<sequence length="163" mass="18661">MSDRLPTRERCYLHFSLSYTSDMLSNINGAGLQYADDCTVLMTEKDSLELQMKIENCQQIQTWMDRWNQLINYQKTEIVVFNEDITPPIINANTTQISTSSKVLGITVDDHLTFKKQYSISTKCLTQRMNMLKLFIYAGLSPDTSKKILTQVIMPKALYGASL</sequence>
<accession>A0A7J7J0R6</accession>
<organism evidence="1 2">
    <name type="scientific">Bugula neritina</name>
    <name type="common">Brown bryozoan</name>
    <name type="synonym">Sertularia neritina</name>
    <dbReference type="NCBI Taxonomy" id="10212"/>
    <lineage>
        <taxon>Eukaryota</taxon>
        <taxon>Metazoa</taxon>
        <taxon>Spiralia</taxon>
        <taxon>Lophotrochozoa</taxon>
        <taxon>Bryozoa</taxon>
        <taxon>Gymnolaemata</taxon>
        <taxon>Cheilostomatida</taxon>
        <taxon>Flustrina</taxon>
        <taxon>Buguloidea</taxon>
        <taxon>Bugulidae</taxon>
        <taxon>Bugula</taxon>
    </lineage>
</organism>